<evidence type="ECO:0000313" key="4">
    <source>
        <dbReference type="Proteomes" id="UP000255467"/>
    </source>
</evidence>
<feature type="signal peptide" evidence="1">
    <location>
        <begin position="1"/>
        <end position="32"/>
    </location>
</feature>
<dbReference type="Proteomes" id="UP000255467">
    <property type="component" value="Unassembled WGS sequence"/>
</dbReference>
<feature type="chain" id="PRO_5016755246" description="DUF8020 domain-containing protein" evidence="1">
    <location>
        <begin position="33"/>
        <end position="237"/>
    </location>
</feature>
<dbReference type="EMBL" id="UGRY01000002">
    <property type="protein sequence ID" value="SUA73588.1"/>
    <property type="molecule type" value="Genomic_DNA"/>
</dbReference>
<dbReference type="AlphaFoldDB" id="A0A378Y9S1"/>
<dbReference type="OrthoDB" id="4538626at2"/>
<keyword evidence="1" id="KW-0732">Signal</keyword>
<reference evidence="3 4" key="1">
    <citation type="submission" date="2018-06" db="EMBL/GenBank/DDBJ databases">
        <authorList>
            <consortium name="Pathogen Informatics"/>
            <person name="Doyle S."/>
        </authorList>
    </citation>
    <scope>NUCLEOTIDE SEQUENCE [LARGE SCALE GENOMIC DNA]</scope>
    <source>
        <strain evidence="3 4">NCTC1934</strain>
    </source>
</reference>
<gene>
    <name evidence="3" type="ORF">NCTC1934_01030</name>
</gene>
<sequence>MRRAENRSVTPRLAGALVPLLLCAITTLTATATTATAGPAEPALRVQGRENGIDYAVELAPDNRAAVGTIASGRFLPTWDGEAIIVTDDDGILAATVPLTYDIVGHTLELVPSITDDGRRLTLTPAGQSPVPLRDINAQQHFFDVVQANLPAVATGAAIGGAIGFLIGFPAGLFILDFITIPITTVVGALIGGAIGLQQSGGDPAVEAALTYAESLVPGASETIRPAFDALPEPQPR</sequence>
<dbReference type="RefSeq" id="WP_051037771.1">
    <property type="nucleotide sequence ID" value="NZ_UGRY01000002.1"/>
</dbReference>
<accession>A0A378Y9S1</accession>
<keyword evidence="4" id="KW-1185">Reference proteome</keyword>
<evidence type="ECO:0000259" key="2">
    <source>
        <dbReference type="Pfam" id="PF26059"/>
    </source>
</evidence>
<evidence type="ECO:0000313" key="3">
    <source>
        <dbReference type="EMBL" id="SUA73588.1"/>
    </source>
</evidence>
<proteinExistence type="predicted"/>
<organism evidence="3 4">
    <name type="scientific">Nocardia otitidiscaviarum</name>
    <dbReference type="NCBI Taxonomy" id="1823"/>
    <lineage>
        <taxon>Bacteria</taxon>
        <taxon>Bacillati</taxon>
        <taxon>Actinomycetota</taxon>
        <taxon>Actinomycetes</taxon>
        <taxon>Mycobacteriales</taxon>
        <taxon>Nocardiaceae</taxon>
        <taxon>Nocardia</taxon>
    </lineage>
</organism>
<dbReference type="InterPro" id="IPR058333">
    <property type="entry name" value="DUF8020"/>
</dbReference>
<feature type="domain" description="DUF8020" evidence="2">
    <location>
        <begin position="53"/>
        <end position="126"/>
    </location>
</feature>
<evidence type="ECO:0000256" key="1">
    <source>
        <dbReference type="SAM" id="SignalP"/>
    </source>
</evidence>
<name>A0A378Y9S1_9NOCA</name>
<dbReference type="Pfam" id="PF26059">
    <property type="entry name" value="DUF8020"/>
    <property type="match status" value="1"/>
</dbReference>
<protein>
    <recommendedName>
        <fullName evidence="2">DUF8020 domain-containing protein</fullName>
    </recommendedName>
</protein>